<comment type="caution">
    <text evidence="1">The sequence shown here is derived from an EMBL/GenBank/DDBJ whole genome shotgun (WGS) entry which is preliminary data.</text>
</comment>
<proteinExistence type="predicted"/>
<dbReference type="Proteomes" id="UP001164250">
    <property type="component" value="Chromosome 7"/>
</dbReference>
<reference evidence="2" key="1">
    <citation type="journal article" date="2023" name="G3 (Bethesda)">
        <title>Genome assembly and association tests identify interacting loci associated with vigor, precocity, and sex in interspecific pistachio rootstocks.</title>
        <authorList>
            <person name="Palmer W."/>
            <person name="Jacygrad E."/>
            <person name="Sagayaradj S."/>
            <person name="Cavanaugh K."/>
            <person name="Han R."/>
            <person name="Bertier L."/>
            <person name="Beede B."/>
            <person name="Kafkas S."/>
            <person name="Golino D."/>
            <person name="Preece J."/>
            <person name="Michelmore R."/>
        </authorList>
    </citation>
    <scope>NUCLEOTIDE SEQUENCE [LARGE SCALE GENOMIC DNA]</scope>
</reference>
<sequence>MVVVLRLTTGKFSGGSDVYDSPRPSQTLTDNTSFFSVAGGLTRAVNNVHEVNDTRSYTRVLSFIFDFVGSLFYGMKMTNFHNETPHGDSAQVDDWQTLSGGSDVHDSLSPSQTLIVFILLHGKEPNSWGKHCQ</sequence>
<gene>
    <name evidence="1" type="ORF">Patl1_27000</name>
</gene>
<dbReference type="EMBL" id="CM047903">
    <property type="protein sequence ID" value="KAJ0092364.1"/>
    <property type="molecule type" value="Genomic_DNA"/>
</dbReference>
<evidence type="ECO:0000313" key="2">
    <source>
        <dbReference type="Proteomes" id="UP001164250"/>
    </source>
</evidence>
<evidence type="ECO:0000313" key="1">
    <source>
        <dbReference type="EMBL" id="KAJ0092364.1"/>
    </source>
</evidence>
<organism evidence="1 2">
    <name type="scientific">Pistacia atlantica</name>
    <dbReference type="NCBI Taxonomy" id="434234"/>
    <lineage>
        <taxon>Eukaryota</taxon>
        <taxon>Viridiplantae</taxon>
        <taxon>Streptophyta</taxon>
        <taxon>Embryophyta</taxon>
        <taxon>Tracheophyta</taxon>
        <taxon>Spermatophyta</taxon>
        <taxon>Magnoliopsida</taxon>
        <taxon>eudicotyledons</taxon>
        <taxon>Gunneridae</taxon>
        <taxon>Pentapetalae</taxon>
        <taxon>rosids</taxon>
        <taxon>malvids</taxon>
        <taxon>Sapindales</taxon>
        <taxon>Anacardiaceae</taxon>
        <taxon>Pistacia</taxon>
    </lineage>
</organism>
<accession>A0ACC1B0B9</accession>
<name>A0ACC1B0B9_9ROSI</name>
<keyword evidence="2" id="KW-1185">Reference proteome</keyword>
<protein>
    <submittedName>
        <fullName evidence="1">Uncharacterized protein</fullName>
    </submittedName>
</protein>